<keyword evidence="5" id="KW-0472">Membrane</keyword>
<dbReference type="SUPFAM" id="SSF63380">
    <property type="entry name" value="Riboflavin synthase domain-like"/>
    <property type="match status" value="1"/>
</dbReference>
<keyword evidence="1" id="KW-0285">Flavoprotein</keyword>
<dbReference type="InterPro" id="IPR001709">
    <property type="entry name" value="Flavoprot_Pyr_Nucl_cyt_Rdtase"/>
</dbReference>
<dbReference type="SUPFAM" id="SSF52343">
    <property type="entry name" value="Ferredoxin reductase-like, C-terminal NADP-linked domain"/>
    <property type="match status" value="1"/>
</dbReference>
<dbReference type="Proteomes" id="UP000289784">
    <property type="component" value="Unassembled WGS sequence"/>
</dbReference>
<dbReference type="Pfam" id="PF00175">
    <property type="entry name" value="NAD_binding_1"/>
    <property type="match status" value="1"/>
</dbReference>
<dbReference type="EMBL" id="SAWZ01000001">
    <property type="protein sequence ID" value="RXR08602.1"/>
    <property type="molecule type" value="Genomic_DNA"/>
</dbReference>
<protein>
    <recommendedName>
        <fullName evidence="4">NADPH--hemoprotein reductase</fullName>
        <ecNumber evidence="4">1.6.2.4</ecNumber>
    </recommendedName>
</protein>
<dbReference type="Gene3D" id="3.40.50.360">
    <property type="match status" value="1"/>
</dbReference>
<dbReference type="InterPro" id="IPR029039">
    <property type="entry name" value="Flavoprotein-like_sf"/>
</dbReference>
<evidence type="ECO:0000313" key="8">
    <source>
        <dbReference type="EMBL" id="RXR08602.1"/>
    </source>
</evidence>
<evidence type="ECO:0000256" key="5">
    <source>
        <dbReference type="SAM" id="Phobius"/>
    </source>
</evidence>
<dbReference type="PANTHER" id="PTHR19384">
    <property type="entry name" value="NITRIC OXIDE SYNTHASE-RELATED"/>
    <property type="match status" value="1"/>
</dbReference>
<keyword evidence="2" id="KW-0288">FMN</keyword>
<dbReference type="InterPro" id="IPR017927">
    <property type="entry name" value="FAD-bd_FR_type"/>
</dbReference>
<dbReference type="PROSITE" id="PS50902">
    <property type="entry name" value="FLAVODOXIN_LIKE"/>
    <property type="match status" value="1"/>
</dbReference>
<proteinExistence type="predicted"/>
<dbReference type="OrthoDB" id="9816402at2"/>
<feature type="domain" description="Flavodoxin-like" evidence="6">
    <location>
        <begin position="80"/>
        <end position="216"/>
    </location>
</feature>
<dbReference type="PANTHER" id="PTHR19384:SF17">
    <property type="entry name" value="NADPH--CYTOCHROME P450 REDUCTASE"/>
    <property type="match status" value="1"/>
</dbReference>
<feature type="domain" description="FAD-binding FR-type" evidence="7">
    <location>
        <begin position="230"/>
        <end position="387"/>
    </location>
</feature>
<evidence type="ECO:0000256" key="3">
    <source>
        <dbReference type="ARBA" id="ARBA00022982"/>
    </source>
</evidence>
<dbReference type="InterPro" id="IPR001094">
    <property type="entry name" value="Flavdoxin-like"/>
</dbReference>
<evidence type="ECO:0000256" key="2">
    <source>
        <dbReference type="ARBA" id="ARBA00022643"/>
    </source>
</evidence>
<dbReference type="GO" id="GO:0003958">
    <property type="term" value="F:NADPH-hemoprotein reductase activity"/>
    <property type="evidence" value="ECO:0007669"/>
    <property type="project" value="UniProtKB-EC"/>
</dbReference>
<dbReference type="Gene3D" id="3.40.50.80">
    <property type="entry name" value="Nucleotide-binding domain of ferredoxin-NADP reductase (FNR) module"/>
    <property type="match status" value="1"/>
</dbReference>
<dbReference type="InterPro" id="IPR001433">
    <property type="entry name" value="OxRdtase_FAD/NAD-bd"/>
</dbReference>
<dbReference type="InterPro" id="IPR008254">
    <property type="entry name" value="Flavodoxin/NO_synth"/>
</dbReference>
<name>A0A4Q1K0A0_9GAMM</name>
<dbReference type="PRINTS" id="PR00371">
    <property type="entry name" value="FPNCR"/>
</dbReference>
<dbReference type="SUPFAM" id="SSF52218">
    <property type="entry name" value="Flavoproteins"/>
    <property type="match status" value="1"/>
</dbReference>
<organism evidence="8 9">
    <name type="scientific">Pseudoxanthomonas composti</name>
    <dbReference type="NCBI Taxonomy" id="2137479"/>
    <lineage>
        <taxon>Bacteria</taxon>
        <taxon>Pseudomonadati</taxon>
        <taxon>Pseudomonadota</taxon>
        <taxon>Gammaproteobacteria</taxon>
        <taxon>Lysobacterales</taxon>
        <taxon>Lysobacteraceae</taxon>
        <taxon>Pseudoxanthomonas</taxon>
    </lineage>
</organism>
<keyword evidence="5" id="KW-1133">Transmembrane helix</keyword>
<dbReference type="GO" id="GO:0005829">
    <property type="term" value="C:cytosol"/>
    <property type="evidence" value="ECO:0007669"/>
    <property type="project" value="TreeGrafter"/>
</dbReference>
<dbReference type="PRINTS" id="PR00369">
    <property type="entry name" value="FLAVODOXIN"/>
</dbReference>
<sequence length="526" mass="57551">MRVTAAPAWRARLGNALALVGLLACVLALASLHRFEPPDARPLRAWTAALLATGYLAWIAMICWRGRAPSGQVDPDGSTWIVAYASQTGYALALAERSCDALRQGGAQAQLLPVEALTVSQLRQARVLFVVSTTGEGDAPDHALGMLPMLAGDGLDLACLRYAVLALGDRAYSQFCAFGRALDARLQQLRAKPLFDRVEVDNADDAALRHWQHHLSVLTGDTAQADWSSPDYQAWPLLARRQLNPGSPGAGAWLIELAPSPQAHWQAGDIAEIGPRHDPTQVEAWLARHRLSEQATPALRQALAGKQLPEACEDGHLASLTDSLPPLPHREYSIASLPADGCLQLLVRRMQQADGRLGLGSGWLTAHAAIGQDIAVRLRRNPGFHVPDDARPLILIGNGTGMAGLRALLREREARRAHRNWLLFGERTRQFDCFFEDELLRWQHGGHLARLDLAFSRDPPQRVYVQDKLRQAADELRNWVDEGAAIYVCGSLAGMAPAVDAELRAILGDAGLQQLRAQGRYRRDVY</sequence>
<keyword evidence="9" id="KW-1185">Reference proteome</keyword>
<dbReference type="GO" id="GO:0010181">
    <property type="term" value="F:FMN binding"/>
    <property type="evidence" value="ECO:0007669"/>
    <property type="project" value="InterPro"/>
</dbReference>
<dbReference type="PROSITE" id="PS51384">
    <property type="entry name" value="FAD_FR"/>
    <property type="match status" value="1"/>
</dbReference>
<feature type="transmembrane region" description="Helical" evidence="5">
    <location>
        <begin position="44"/>
        <end position="64"/>
    </location>
</feature>
<evidence type="ECO:0000313" key="9">
    <source>
        <dbReference type="Proteomes" id="UP000289784"/>
    </source>
</evidence>
<reference evidence="8 9" key="1">
    <citation type="submission" date="2019-01" db="EMBL/GenBank/DDBJ databases">
        <title>Pseudoxanthomonas composti sp. nov., isolated from compost.</title>
        <authorList>
            <person name="Yang G."/>
        </authorList>
    </citation>
    <scope>NUCLEOTIDE SEQUENCE [LARGE SCALE GENOMIC DNA]</scope>
    <source>
        <strain evidence="8 9">GSS15</strain>
    </source>
</reference>
<dbReference type="EC" id="1.6.2.4" evidence="4"/>
<dbReference type="AlphaFoldDB" id="A0A4Q1K0A0"/>
<evidence type="ECO:0000259" key="7">
    <source>
        <dbReference type="PROSITE" id="PS51384"/>
    </source>
</evidence>
<dbReference type="Gene3D" id="2.40.30.10">
    <property type="entry name" value="Translation factors"/>
    <property type="match status" value="1"/>
</dbReference>
<comment type="caution">
    <text evidence="8">The sequence shown here is derived from an EMBL/GenBank/DDBJ whole genome shotgun (WGS) entry which is preliminary data.</text>
</comment>
<evidence type="ECO:0000256" key="4">
    <source>
        <dbReference type="ARBA" id="ARBA00023797"/>
    </source>
</evidence>
<evidence type="ECO:0000256" key="1">
    <source>
        <dbReference type="ARBA" id="ARBA00022630"/>
    </source>
</evidence>
<dbReference type="PROSITE" id="PS51257">
    <property type="entry name" value="PROKAR_LIPOPROTEIN"/>
    <property type="match status" value="1"/>
</dbReference>
<dbReference type="Pfam" id="PF00258">
    <property type="entry name" value="Flavodoxin_1"/>
    <property type="match status" value="1"/>
</dbReference>
<keyword evidence="3" id="KW-0813">Transport</keyword>
<evidence type="ECO:0000259" key="6">
    <source>
        <dbReference type="PROSITE" id="PS50902"/>
    </source>
</evidence>
<dbReference type="InterPro" id="IPR039261">
    <property type="entry name" value="FNR_nucleotide-bd"/>
</dbReference>
<dbReference type="GO" id="GO:0050660">
    <property type="term" value="F:flavin adenine dinucleotide binding"/>
    <property type="evidence" value="ECO:0007669"/>
    <property type="project" value="TreeGrafter"/>
</dbReference>
<keyword evidence="3" id="KW-0249">Electron transport</keyword>
<gene>
    <name evidence="8" type="ORF">EPA99_01925</name>
</gene>
<dbReference type="CDD" id="cd06200">
    <property type="entry name" value="SiR_like1"/>
    <property type="match status" value="1"/>
</dbReference>
<accession>A0A4Q1K0A0</accession>
<keyword evidence="5" id="KW-0812">Transmembrane</keyword>
<dbReference type="InterPro" id="IPR017938">
    <property type="entry name" value="Riboflavin_synthase-like_b-brl"/>
</dbReference>
<dbReference type="RefSeq" id="WP_129469493.1">
    <property type="nucleotide sequence ID" value="NZ_SAWZ01000001.1"/>
</dbReference>